<evidence type="ECO:0000313" key="3">
    <source>
        <dbReference type="Proteomes" id="UP001499978"/>
    </source>
</evidence>
<dbReference type="Pfam" id="PF19419">
    <property type="entry name" value="DUF5983"/>
    <property type="match status" value="1"/>
</dbReference>
<name>A0ABN3NI78_9ACTN</name>
<dbReference type="EMBL" id="BAAARY010000008">
    <property type="protein sequence ID" value="GAA2522727.1"/>
    <property type="molecule type" value="Genomic_DNA"/>
</dbReference>
<accession>A0ABN3NI78</accession>
<sequence>MSTPEPSPDDEGPRIIRMLDASTEHLPTALRHPTTGLTAVTGVIADAREHGFLLWVPCDPDAHAADYGDVPPELLALQRYARALGCDYVLLDSDAAPVPGLTVFAEPLTEP</sequence>
<comment type="caution">
    <text evidence="2">The sequence shown here is derived from an EMBL/GenBank/DDBJ whole genome shotgun (WGS) entry which is preliminary data.</text>
</comment>
<evidence type="ECO:0000313" key="2">
    <source>
        <dbReference type="EMBL" id="GAA2522727.1"/>
    </source>
</evidence>
<dbReference type="RefSeq" id="WP_344171755.1">
    <property type="nucleotide sequence ID" value="NZ_BAAARY010000008.1"/>
</dbReference>
<protein>
    <recommendedName>
        <fullName evidence="1">DUF5983 domain-containing protein</fullName>
    </recommendedName>
</protein>
<feature type="domain" description="DUF5983" evidence="1">
    <location>
        <begin position="18"/>
        <end position="105"/>
    </location>
</feature>
<dbReference type="Proteomes" id="UP001499978">
    <property type="component" value="Unassembled WGS sequence"/>
</dbReference>
<keyword evidence="3" id="KW-1185">Reference proteome</keyword>
<gene>
    <name evidence="2" type="ORF">GCM10010201_21070</name>
</gene>
<proteinExistence type="predicted"/>
<organism evidence="2 3">
    <name type="scientific">Pilimelia columellifera subsp. columellifera</name>
    <dbReference type="NCBI Taxonomy" id="706583"/>
    <lineage>
        <taxon>Bacteria</taxon>
        <taxon>Bacillati</taxon>
        <taxon>Actinomycetota</taxon>
        <taxon>Actinomycetes</taxon>
        <taxon>Micromonosporales</taxon>
        <taxon>Micromonosporaceae</taxon>
        <taxon>Pilimelia</taxon>
    </lineage>
</organism>
<evidence type="ECO:0000259" key="1">
    <source>
        <dbReference type="Pfam" id="PF19419"/>
    </source>
</evidence>
<reference evidence="2 3" key="1">
    <citation type="journal article" date="2019" name="Int. J. Syst. Evol. Microbiol.">
        <title>The Global Catalogue of Microorganisms (GCM) 10K type strain sequencing project: providing services to taxonomists for standard genome sequencing and annotation.</title>
        <authorList>
            <consortium name="The Broad Institute Genomics Platform"/>
            <consortium name="The Broad Institute Genome Sequencing Center for Infectious Disease"/>
            <person name="Wu L."/>
            <person name="Ma J."/>
        </authorList>
    </citation>
    <scope>NUCLEOTIDE SEQUENCE [LARGE SCALE GENOMIC DNA]</scope>
    <source>
        <strain evidence="2 3">JCM 3367</strain>
    </source>
</reference>
<dbReference type="InterPro" id="IPR046025">
    <property type="entry name" value="DUF5983"/>
</dbReference>